<evidence type="ECO:0000256" key="1">
    <source>
        <dbReference type="SAM" id="Phobius"/>
    </source>
</evidence>
<sequence>MRQSVFDYIGSLNTLIAVFIGAILATGGALVAEVIQERRNRKHREQDAARFFGDILLSIDQIIDFAFNSHTIGDQWGAMTLRIYKTALKEASVYERNRERLFDIQDMELRSRIHTHFLTETFPIEVLIENSEEIAMLEAAHSKTLKVSKRKQDAHKARIKFLEDARQAGVEALKREHAKTKDLCRELEIVAKTTFALHTPPAVGATTDVQAG</sequence>
<keyword evidence="1" id="KW-0472">Membrane</keyword>
<keyword evidence="1" id="KW-1133">Transmembrane helix</keyword>
<dbReference type="EMBL" id="DRMN01000188">
    <property type="protein sequence ID" value="HFB54837.1"/>
    <property type="molecule type" value="Genomic_DNA"/>
</dbReference>
<reference evidence="2" key="1">
    <citation type="journal article" date="2020" name="mSystems">
        <title>Genome- and Community-Level Interaction Insights into Carbon Utilization and Element Cycling Functions of Hydrothermarchaeota in Hydrothermal Sediment.</title>
        <authorList>
            <person name="Zhou Z."/>
            <person name="Liu Y."/>
            <person name="Xu W."/>
            <person name="Pan J."/>
            <person name="Luo Z.H."/>
            <person name="Li M."/>
        </authorList>
    </citation>
    <scope>NUCLEOTIDE SEQUENCE [LARGE SCALE GENOMIC DNA]</scope>
    <source>
        <strain evidence="2">HyVt-489</strain>
    </source>
</reference>
<dbReference type="AlphaFoldDB" id="A0A7C3GKX9"/>
<proteinExistence type="predicted"/>
<keyword evidence="1" id="KW-0812">Transmembrane</keyword>
<comment type="caution">
    <text evidence="2">The sequence shown here is derived from an EMBL/GenBank/DDBJ whole genome shotgun (WGS) entry which is preliminary data.</text>
</comment>
<protein>
    <submittedName>
        <fullName evidence="2">Uncharacterized protein</fullName>
    </submittedName>
</protein>
<accession>A0A7C3GKX9</accession>
<organism evidence="2">
    <name type="scientific">Hellea balneolensis</name>
    <dbReference type="NCBI Taxonomy" id="287478"/>
    <lineage>
        <taxon>Bacteria</taxon>
        <taxon>Pseudomonadati</taxon>
        <taxon>Pseudomonadota</taxon>
        <taxon>Alphaproteobacteria</taxon>
        <taxon>Maricaulales</taxon>
        <taxon>Robiginitomaculaceae</taxon>
        <taxon>Hellea</taxon>
    </lineage>
</organism>
<evidence type="ECO:0000313" key="2">
    <source>
        <dbReference type="EMBL" id="HFB54837.1"/>
    </source>
</evidence>
<name>A0A7C3GKX9_9PROT</name>
<feature type="transmembrane region" description="Helical" evidence="1">
    <location>
        <begin position="12"/>
        <end position="35"/>
    </location>
</feature>
<dbReference type="Proteomes" id="UP000886042">
    <property type="component" value="Unassembled WGS sequence"/>
</dbReference>
<gene>
    <name evidence="2" type="ORF">ENJ46_02845</name>
</gene>